<accession>A0A815E658</accession>
<proteinExistence type="predicted"/>
<dbReference type="EMBL" id="CAJNOT010002324">
    <property type="protein sequence ID" value="CAF1305793.1"/>
    <property type="molecule type" value="Genomic_DNA"/>
</dbReference>
<name>A0A815E658_9BILA</name>
<dbReference type="PANTHER" id="PTHR46880">
    <property type="entry name" value="RAS-ASSOCIATING DOMAIN-CONTAINING PROTEIN"/>
    <property type="match status" value="1"/>
</dbReference>
<reference evidence="1" key="1">
    <citation type="submission" date="2021-02" db="EMBL/GenBank/DDBJ databases">
        <authorList>
            <person name="Nowell W R."/>
        </authorList>
    </citation>
    <scope>NUCLEOTIDE SEQUENCE</scope>
</reference>
<dbReference type="PANTHER" id="PTHR46880:SF5">
    <property type="entry name" value="DUF4371 DOMAIN-CONTAINING PROTEIN"/>
    <property type="match status" value="1"/>
</dbReference>
<evidence type="ECO:0000313" key="2">
    <source>
        <dbReference type="Proteomes" id="UP000663864"/>
    </source>
</evidence>
<organism evidence="1 2">
    <name type="scientific">Rotaria sordida</name>
    <dbReference type="NCBI Taxonomy" id="392033"/>
    <lineage>
        <taxon>Eukaryota</taxon>
        <taxon>Metazoa</taxon>
        <taxon>Spiralia</taxon>
        <taxon>Gnathifera</taxon>
        <taxon>Rotifera</taxon>
        <taxon>Eurotatoria</taxon>
        <taxon>Bdelloidea</taxon>
        <taxon>Philodinida</taxon>
        <taxon>Philodinidae</taxon>
        <taxon>Rotaria</taxon>
    </lineage>
</organism>
<dbReference type="SUPFAM" id="SSF53098">
    <property type="entry name" value="Ribonuclease H-like"/>
    <property type="match status" value="1"/>
</dbReference>
<gene>
    <name evidence="1" type="ORF">ZHD862_LOCUS28211</name>
</gene>
<comment type="caution">
    <text evidence="1">The sequence shown here is derived from an EMBL/GenBank/DDBJ whole genome shotgun (WGS) entry which is preliminary data.</text>
</comment>
<dbReference type="AlphaFoldDB" id="A0A815E658"/>
<dbReference type="InterPro" id="IPR012337">
    <property type="entry name" value="RNaseH-like_sf"/>
</dbReference>
<sequence length="955" mass="110460">MMEQTNLDKSSGSTLLTTNININNFQGEQVLNDRFHLSVNDNKISDQGVVIIDEIETEIIVDSSNENRIHISTNLAMDHDYDMAIVDATTVTTDPSNKSSKKTIPRYLPAWEKQLESFYKTYTFDIFGIRHEKLVCWLYNKKDKNGNDSLGCKLCQKYQKTLNSNGKINLWCTTGYKIMKLSKIKEHKDNEVHKQAQELELQTASHSQPTWTTTQIKERNKHEAAIQNLILSAVYVCQQDQSLNSFEKLCTLIEALGVKLLPAEIGSVSYRNDNAALDFLRHIASYLHEEILEKIKNSPSIGWMLDESTSRTVEKSLIIYVRYLENDEAKTSFYGILALDGDGSADNIVKCIESLWRADDLNPEKTCWFATDNAATFTGTVPLFLFELSNISVVGINNGVIAKLKRNFGIEFVELNTCVAHTFALVGNQAGFIKYDNEEKSRKRELISKLEGIIGKIYQYFGSSATRTFKLKCWQNLLEIPELKFKRLFQIRWTAIRDSIKPIMLNITPENQALLATLQESKFDKSLTNNDRQAAADLLTSILDDEFLFMIHFHYDLHECVLGDLTKILQNDDLPYFTFMNIFNEKKIILNNWLSQKKESQPVLGPSLTEYVNHMKKNNSYGAFSIAAIDRLKMYSECFTHISQLLLEIDQRFKPSKVQQSFVVLFEPDYLIQNKDQVSKSNYGRQELEYLLYKYKNLTGFNISQCRNEWEIIKISLSEFVSNNQQQNSRRKFWKSFIIWKEAIDDSFRERHKNLLILLSIYLISPINSCECERGYSVSNRIQTNGRSRIMINTLDVLMNVRLLFPHDLRSDQCRNIIERAYKSWNGRDENRRINRAKLIVDVPDDYIAAKQARSTGKQKRHLTTTDDCPIKSKKQKTKAIKCANGCGKCIADNDLTEIHAIQCCHQTEYYDWVEDNCSRWLCNTCRIKLGISTESTTWFCEDCIDMHEEEEEQW</sequence>
<protein>
    <submittedName>
        <fullName evidence="1">Uncharacterized protein</fullName>
    </submittedName>
</protein>
<dbReference type="Proteomes" id="UP000663864">
    <property type="component" value="Unassembled WGS sequence"/>
</dbReference>
<evidence type="ECO:0000313" key="1">
    <source>
        <dbReference type="EMBL" id="CAF1305793.1"/>
    </source>
</evidence>